<dbReference type="PANTHER" id="PTHR34203:SF15">
    <property type="entry name" value="SLL1173 PROTEIN"/>
    <property type="match status" value="1"/>
</dbReference>
<dbReference type="InterPro" id="IPR029063">
    <property type="entry name" value="SAM-dependent_MTases_sf"/>
</dbReference>
<gene>
    <name evidence="2" type="ORF">K2U94_16780</name>
</gene>
<keyword evidence="2" id="KW-0808">Transferase</keyword>
<keyword evidence="3" id="KW-1185">Reference proteome</keyword>
<dbReference type="InterPro" id="IPR006342">
    <property type="entry name" value="FkbM_mtfrase"/>
</dbReference>
<evidence type="ECO:0000313" key="3">
    <source>
        <dbReference type="Proteomes" id="UP001139104"/>
    </source>
</evidence>
<accession>A0ABS9ZCZ6</accession>
<dbReference type="GO" id="GO:0008168">
    <property type="term" value="F:methyltransferase activity"/>
    <property type="evidence" value="ECO:0007669"/>
    <property type="project" value="UniProtKB-KW"/>
</dbReference>
<evidence type="ECO:0000259" key="1">
    <source>
        <dbReference type="Pfam" id="PF05050"/>
    </source>
</evidence>
<sequence>MAAALDLKPLSAKAFARYLYARVPGAARFRFALKDIAAKYVSKPEFEGMTRLALDGGPIIDVGANRGQSVAAFRRLAPGCEIIAFEPEPRAAALLRKYFHGAKGIVLNDCALGHAPGRFSFFIPHYGMWDCDGMAATSREEATLWLRDGGRMFRFDERLLNVEEHWVECRTLDSFILSPVLIKLHAQGAELDILEGAVDTLRRSRPALMCAFPTGAVVEFFQKLDYRPFSFDGRGFIPGLAGGGATFTWFLTAAHLSRG</sequence>
<name>A0ABS9ZCZ6_9HYPH</name>
<reference evidence="2" key="1">
    <citation type="journal article" date="2022" name="ISME J.">
        <title>Identification of active gaseous-alkane degraders at natural gas seeps.</title>
        <authorList>
            <person name="Farhan Ul Haque M."/>
            <person name="Hernandez M."/>
            <person name="Crombie A.T."/>
            <person name="Murrell J.C."/>
        </authorList>
    </citation>
    <scope>NUCLEOTIDE SEQUENCE</scope>
    <source>
        <strain evidence="2">PC2</strain>
    </source>
</reference>
<feature type="domain" description="Methyltransferase FkbM" evidence="1">
    <location>
        <begin position="61"/>
        <end position="227"/>
    </location>
</feature>
<protein>
    <submittedName>
        <fullName evidence="2">FkbM family methyltransferase</fullName>
    </submittedName>
</protein>
<dbReference type="PANTHER" id="PTHR34203">
    <property type="entry name" value="METHYLTRANSFERASE, FKBM FAMILY PROTEIN"/>
    <property type="match status" value="1"/>
</dbReference>
<keyword evidence="2" id="KW-0489">Methyltransferase</keyword>
<dbReference type="EMBL" id="JAIVFP010000001">
    <property type="protein sequence ID" value="MCI4684397.1"/>
    <property type="molecule type" value="Genomic_DNA"/>
</dbReference>
<dbReference type="Gene3D" id="3.40.50.150">
    <property type="entry name" value="Vaccinia Virus protein VP39"/>
    <property type="match status" value="1"/>
</dbReference>
<evidence type="ECO:0000313" key="2">
    <source>
        <dbReference type="EMBL" id="MCI4684397.1"/>
    </source>
</evidence>
<dbReference type="RefSeq" id="WP_243068293.1">
    <property type="nucleotide sequence ID" value="NZ_JAIVFK010000001.1"/>
</dbReference>
<dbReference type="Proteomes" id="UP001139104">
    <property type="component" value="Unassembled WGS sequence"/>
</dbReference>
<organism evidence="2 3">
    <name type="scientific">Candidatus Rhodoblastus alkanivorans</name>
    <dbReference type="NCBI Taxonomy" id="2954117"/>
    <lineage>
        <taxon>Bacteria</taxon>
        <taxon>Pseudomonadati</taxon>
        <taxon>Pseudomonadota</taxon>
        <taxon>Alphaproteobacteria</taxon>
        <taxon>Hyphomicrobiales</taxon>
        <taxon>Rhodoblastaceae</taxon>
        <taxon>Rhodoblastus</taxon>
    </lineage>
</organism>
<dbReference type="InterPro" id="IPR052514">
    <property type="entry name" value="SAM-dependent_MTase"/>
</dbReference>
<dbReference type="NCBIfam" id="TIGR01444">
    <property type="entry name" value="fkbM_fam"/>
    <property type="match status" value="1"/>
</dbReference>
<dbReference type="SUPFAM" id="SSF53335">
    <property type="entry name" value="S-adenosyl-L-methionine-dependent methyltransferases"/>
    <property type="match status" value="1"/>
</dbReference>
<dbReference type="GO" id="GO:0032259">
    <property type="term" value="P:methylation"/>
    <property type="evidence" value="ECO:0007669"/>
    <property type="project" value="UniProtKB-KW"/>
</dbReference>
<proteinExistence type="predicted"/>
<dbReference type="Pfam" id="PF05050">
    <property type="entry name" value="Methyltransf_21"/>
    <property type="match status" value="1"/>
</dbReference>
<comment type="caution">
    <text evidence="2">The sequence shown here is derived from an EMBL/GenBank/DDBJ whole genome shotgun (WGS) entry which is preliminary data.</text>
</comment>